<evidence type="ECO:0000313" key="6">
    <source>
        <dbReference type="Proteomes" id="UP000285517"/>
    </source>
</evidence>
<dbReference type="SUPFAM" id="SSF54106">
    <property type="entry name" value="LysM domain"/>
    <property type="match status" value="4"/>
</dbReference>
<proteinExistence type="inferred from homology"/>
<evidence type="ECO:0000256" key="1">
    <source>
        <dbReference type="ARBA" id="ARBA00010062"/>
    </source>
</evidence>
<gene>
    <name evidence="5" type="ORF">EI546_14770</name>
</gene>
<evidence type="ECO:0000256" key="2">
    <source>
        <dbReference type="ARBA" id="ARBA00022729"/>
    </source>
</evidence>
<keyword evidence="2 3" id="KW-0732">Signal</keyword>
<dbReference type="Gene3D" id="3.40.50.2300">
    <property type="match status" value="2"/>
</dbReference>
<dbReference type="PROSITE" id="PS51782">
    <property type="entry name" value="LYSM"/>
    <property type="match status" value="3"/>
</dbReference>
<dbReference type="Proteomes" id="UP000285517">
    <property type="component" value="Chromosome"/>
</dbReference>
<feature type="signal peptide" evidence="3">
    <location>
        <begin position="1"/>
        <end position="33"/>
    </location>
</feature>
<accession>A0A410G6J3</accession>
<dbReference type="EMBL" id="CP034951">
    <property type="protein sequence ID" value="QAA82904.1"/>
    <property type="molecule type" value="Genomic_DNA"/>
</dbReference>
<dbReference type="RefSeq" id="WP_128251268.1">
    <property type="nucleotide sequence ID" value="NZ_CP034951.1"/>
</dbReference>
<dbReference type="InterPro" id="IPR028082">
    <property type="entry name" value="Peripla_BP_I"/>
</dbReference>
<feature type="domain" description="LysM" evidence="4">
    <location>
        <begin position="39"/>
        <end position="82"/>
    </location>
</feature>
<dbReference type="Pfam" id="PF01476">
    <property type="entry name" value="LysM"/>
    <property type="match status" value="4"/>
</dbReference>
<dbReference type="Pfam" id="PF13458">
    <property type="entry name" value="Peripla_BP_6"/>
    <property type="match status" value="1"/>
</dbReference>
<dbReference type="OrthoDB" id="2149800at2"/>
<dbReference type="InterPro" id="IPR036779">
    <property type="entry name" value="LysM_dom_sf"/>
</dbReference>
<evidence type="ECO:0000256" key="3">
    <source>
        <dbReference type="SAM" id="SignalP"/>
    </source>
</evidence>
<dbReference type="GO" id="GO:0008932">
    <property type="term" value="F:lytic endotransglycosylase activity"/>
    <property type="evidence" value="ECO:0007669"/>
    <property type="project" value="TreeGrafter"/>
</dbReference>
<dbReference type="SMART" id="SM00257">
    <property type="entry name" value="LysM"/>
    <property type="match status" value="4"/>
</dbReference>
<dbReference type="PROSITE" id="PS51257">
    <property type="entry name" value="PROKAR_LIPOPROTEIN"/>
    <property type="match status" value="1"/>
</dbReference>
<dbReference type="PANTHER" id="PTHR33734">
    <property type="entry name" value="LYSM DOMAIN-CONTAINING GPI-ANCHORED PROTEIN 2"/>
    <property type="match status" value="1"/>
</dbReference>
<dbReference type="InterPro" id="IPR018392">
    <property type="entry name" value="LysM"/>
</dbReference>
<feature type="chain" id="PRO_5019000828" evidence="3">
    <location>
        <begin position="34"/>
        <end position="644"/>
    </location>
</feature>
<dbReference type="Gene3D" id="3.10.350.10">
    <property type="entry name" value="LysM domain"/>
    <property type="match status" value="4"/>
</dbReference>
<dbReference type="CDD" id="cd06268">
    <property type="entry name" value="PBP1_ABC_transporter_LIVBP-like"/>
    <property type="match status" value="1"/>
</dbReference>
<feature type="domain" description="LysM" evidence="4">
    <location>
        <begin position="98"/>
        <end position="142"/>
    </location>
</feature>
<dbReference type="PANTHER" id="PTHR33734:SF22">
    <property type="entry name" value="MEMBRANE-BOUND LYTIC MUREIN TRANSGLYCOSYLASE D"/>
    <property type="match status" value="1"/>
</dbReference>
<keyword evidence="6" id="KW-1185">Reference proteome</keyword>
<feature type="domain" description="LysM" evidence="4">
    <location>
        <begin position="164"/>
        <end position="207"/>
    </location>
</feature>
<evidence type="ECO:0000259" key="4">
    <source>
        <dbReference type="PROSITE" id="PS51782"/>
    </source>
</evidence>
<evidence type="ECO:0000313" key="5">
    <source>
        <dbReference type="EMBL" id="QAA82904.1"/>
    </source>
</evidence>
<organism evidence="5 6">
    <name type="scientific">Aequorivita ciconiae</name>
    <dbReference type="NCBI Taxonomy" id="2494375"/>
    <lineage>
        <taxon>Bacteria</taxon>
        <taxon>Pseudomonadati</taxon>
        <taxon>Bacteroidota</taxon>
        <taxon>Flavobacteriia</taxon>
        <taxon>Flavobacteriales</taxon>
        <taxon>Flavobacteriaceae</taxon>
        <taxon>Aequorivita</taxon>
    </lineage>
</organism>
<comment type="similarity">
    <text evidence="1">Belongs to the leucine-binding protein family.</text>
</comment>
<protein>
    <submittedName>
        <fullName evidence="5">LysM peptidoglycan-binding domain-containing protein</fullName>
    </submittedName>
</protein>
<dbReference type="CDD" id="cd00118">
    <property type="entry name" value="LysM"/>
    <property type="match status" value="4"/>
</dbReference>
<dbReference type="InterPro" id="IPR028081">
    <property type="entry name" value="Leu-bd"/>
</dbReference>
<dbReference type="KEGG" id="aev:EI546_14770"/>
<sequence>MFRKSRKSILNMLKCFIYISVIVLFTVSCGSAAQQQTYTSHAVQKGETASSIASDYHISESTLYNLNPDAKNGLKVNSILILPSRKGAIDSGTSNKYREHKVKKKETLYGIALQYHISVDDIKKLNKELYSRGLKTGEKLIIPMTNSEMGIKNPNIGGTIPGTKEYTVQPKETKYGIARKFGISIAELEDLNPDLGNELKIGTVLIVPDKTIIDNAEIDENNFQFYEVKPKEGFYRLKVKFGLSEEEIIALNPYAKDGLREGMVLKIPKANNFLSADEISVVDLEKKIDNKKMKTVALMLPFSLNKNSSDSTQTDMDILKKDPTLRIALDFYSGAIMAAEFAKDHGISVTLDVYDTEKSESKVTSIISSKDFKNVDAVIGPLLQKNVEKASSLLAKEKIPVFSPLSNRDMEMSENLFQTLPTNSVLEKLMIQYIRSHGAGKNIIIISDSKKQKQREMALASLPSAKTFTPRNDYIQARDISALASEGMDNWVLLETENPVLISSAVNVLASMPSNYNMRLFTLNKNDAYEWHEVSSARLAKLNFTFPAVNRNSPDDSHEAFMISYKNKYGVTPNRFVVRGFDVTYDVLLRLASEKSIYDAILPESETVYIENKFRYEPSGKEGYCNQAAYILKYNNDLKFDIVE</sequence>
<dbReference type="AlphaFoldDB" id="A0A410G6J3"/>
<name>A0A410G6J3_9FLAO</name>
<dbReference type="SUPFAM" id="SSF53822">
    <property type="entry name" value="Periplasmic binding protein-like I"/>
    <property type="match status" value="1"/>
</dbReference>
<reference evidence="5 6" key="1">
    <citation type="submission" date="2019-01" db="EMBL/GenBank/DDBJ databases">
        <title>Complete genome sequencing of Aequorivita sp. H23M31.</title>
        <authorList>
            <person name="Bae J.-W."/>
        </authorList>
    </citation>
    <scope>NUCLEOTIDE SEQUENCE [LARGE SCALE GENOMIC DNA]</scope>
    <source>
        <strain evidence="5 6">H23M31</strain>
    </source>
</reference>